<evidence type="ECO:0000256" key="2">
    <source>
        <dbReference type="ARBA" id="ARBA00023015"/>
    </source>
</evidence>
<accession>A0AAN1KQ30</accession>
<name>A0AAN1KQ30_9VIBR</name>
<dbReference type="InterPro" id="IPR005119">
    <property type="entry name" value="LysR_subst-bd"/>
</dbReference>
<dbReference type="Gene3D" id="3.40.190.290">
    <property type="match status" value="1"/>
</dbReference>
<sequence>MDLNSTMWKALVVIAEERSIASAARKIGMSHSSLSRHLNNLELDLGFPLFERPGQGKPFRITERGQVLYEKAKLAMETLAVLNEQAVQLFEEQPNELTIAFPDILPTEVVSRVCVKLWEQYPQTELNILRPSVYEAYQMLIQQRADIAVTISELHPLPDMNSEEFGSVDIGFYVADGHELARKQDLTFQHLVPYRVLLPTRSMTGRSFIELHRYSFNQSYVQSFQQTYSLCAQGAGVAVLPKWLVETNESSVRLSKINLSHTKFQLDLKLELTSHRAFPHSRVIKQLWLWLKKEVASL</sequence>
<dbReference type="KEGG" id="vsh:BSZ05_19990"/>
<dbReference type="Pfam" id="PF00126">
    <property type="entry name" value="HTH_1"/>
    <property type="match status" value="1"/>
</dbReference>
<dbReference type="PANTHER" id="PTHR30126">
    <property type="entry name" value="HTH-TYPE TRANSCRIPTIONAL REGULATOR"/>
    <property type="match status" value="1"/>
</dbReference>
<dbReference type="EMBL" id="CP018309">
    <property type="protein sequence ID" value="ASI92098.1"/>
    <property type="molecule type" value="Genomic_DNA"/>
</dbReference>
<dbReference type="GO" id="GO:0000976">
    <property type="term" value="F:transcription cis-regulatory region binding"/>
    <property type="evidence" value="ECO:0007669"/>
    <property type="project" value="TreeGrafter"/>
</dbReference>
<dbReference type="PANTHER" id="PTHR30126:SF91">
    <property type="entry name" value="LYSR FAMILY TRANSCRIPTIONAL REGULATOR"/>
    <property type="match status" value="1"/>
</dbReference>
<feature type="domain" description="HTH lysR-type" evidence="5">
    <location>
        <begin position="1"/>
        <end position="62"/>
    </location>
</feature>
<dbReference type="Gene3D" id="1.10.10.10">
    <property type="entry name" value="Winged helix-like DNA-binding domain superfamily/Winged helix DNA-binding domain"/>
    <property type="match status" value="1"/>
</dbReference>
<evidence type="ECO:0000256" key="4">
    <source>
        <dbReference type="ARBA" id="ARBA00023163"/>
    </source>
</evidence>
<dbReference type="InterPro" id="IPR036390">
    <property type="entry name" value="WH_DNA-bd_sf"/>
</dbReference>
<evidence type="ECO:0000256" key="1">
    <source>
        <dbReference type="ARBA" id="ARBA00009437"/>
    </source>
</evidence>
<dbReference type="RefSeq" id="WP_088878117.1">
    <property type="nucleotide sequence ID" value="NZ_CP018309.1"/>
</dbReference>
<gene>
    <name evidence="6" type="ORF">BSZ05_19990</name>
</gene>
<dbReference type="Proteomes" id="UP000197092">
    <property type="component" value="Chromosome 2"/>
</dbReference>
<evidence type="ECO:0000256" key="3">
    <source>
        <dbReference type="ARBA" id="ARBA00023125"/>
    </source>
</evidence>
<evidence type="ECO:0000259" key="5">
    <source>
        <dbReference type="PROSITE" id="PS50931"/>
    </source>
</evidence>
<dbReference type="GO" id="GO:0003700">
    <property type="term" value="F:DNA-binding transcription factor activity"/>
    <property type="evidence" value="ECO:0007669"/>
    <property type="project" value="InterPro"/>
</dbReference>
<comment type="similarity">
    <text evidence="1">Belongs to the LysR transcriptional regulatory family.</text>
</comment>
<keyword evidence="2" id="KW-0805">Transcription regulation</keyword>
<dbReference type="InterPro" id="IPR036388">
    <property type="entry name" value="WH-like_DNA-bd_sf"/>
</dbReference>
<dbReference type="SUPFAM" id="SSF46785">
    <property type="entry name" value="Winged helix' DNA-binding domain"/>
    <property type="match status" value="1"/>
</dbReference>
<proteinExistence type="inferred from homology"/>
<reference evidence="7" key="1">
    <citation type="submission" date="2016-12" db="EMBL/GenBank/DDBJ databases">
        <title>Comparative genomic analysis reveals the diversity, evolution, and environmental adaptation strategies of the genus Vibrio.</title>
        <authorList>
            <person name="Lin H."/>
            <person name="Wang X."/>
            <person name="Zhang X.-H."/>
        </authorList>
    </citation>
    <scope>NUCLEOTIDE SEQUENCE [LARGE SCALE GENOMIC DNA]</scope>
    <source>
        <strain evidence="7">QT6D1</strain>
    </source>
</reference>
<organism evidence="6 7">
    <name type="scientific">Vibrio mediterranei</name>
    <dbReference type="NCBI Taxonomy" id="689"/>
    <lineage>
        <taxon>Bacteria</taxon>
        <taxon>Pseudomonadati</taxon>
        <taxon>Pseudomonadota</taxon>
        <taxon>Gammaproteobacteria</taxon>
        <taxon>Vibrionales</taxon>
        <taxon>Vibrionaceae</taxon>
        <taxon>Vibrio</taxon>
    </lineage>
</organism>
<protein>
    <recommendedName>
        <fullName evidence="5">HTH lysR-type domain-containing protein</fullName>
    </recommendedName>
</protein>
<dbReference type="Pfam" id="PF03466">
    <property type="entry name" value="LysR_substrate"/>
    <property type="match status" value="1"/>
</dbReference>
<evidence type="ECO:0000313" key="7">
    <source>
        <dbReference type="Proteomes" id="UP000197092"/>
    </source>
</evidence>
<keyword evidence="4" id="KW-0804">Transcription</keyword>
<keyword evidence="3" id="KW-0238">DNA-binding</keyword>
<dbReference type="InterPro" id="IPR000847">
    <property type="entry name" value="LysR_HTH_N"/>
</dbReference>
<dbReference type="SUPFAM" id="SSF53850">
    <property type="entry name" value="Periplasmic binding protein-like II"/>
    <property type="match status" value="1"/>
</dbReference>
<evidence type="ECO:0000313" key="6">
    <source>
        <dbReference type="EMBL" id="ASI92098.1"/>
    </source>
</evidence>
<dbReference type="CDD" id="cd05466">
    <property type="entry name" value="PBP2_LTTR_substrate"/>
    <property type="match status" value="1"/>
</dbReference>
<dbReference type="PROSITE" id="PS50931">
    <property type="entry name" value="HTH_LYSR"/>
    <property type="match status" value="1"/>
</dbReference>
<dbReference type="AlphaFoldDB" id="A0AAN1KQ30"/>